<dbReference type="Proteomes" id="UP000013909">
    <property type="component" value="Unassembled WGS sequence"/>
</dbReference>
<reference evidence="3 4" key="1">
    <citation type="submission" date="2013-02" db="EMBL/GenBank/DDBJ databases">
        <title>A novel strain isolated from Lonar lake, Maharashtra, India.</title>
        <authorList>
            <person name="Singh A."/>
        </authorList>
    </citation>
    <scope>NUCLEOTIDE SEQUENCE [LARGE SCALE GENOMIC DNA]</scope>
    <source>
        <strain evidence="3 4">AK24</strain>
    </source>
</reference>
<comment type="similarity">
    <text evidence="1">Belongs to the TolB family.</text>
</comment>
<proteinExistence type="inferred from homology"/>
<dbReference type="Pfam" id="PF07676">
    <property type="entry name" value="PD40"/>
    <property type="match status" value="1"/>
</dbReference>
<dbReference type="InterPro" id="IPR003961">
    <property type="entry name" value="FN3_dom"/>
</dbReference>
<dbReference type="EMBL" id="AQHR01000091">
    <property type="protein sequence ID" value="EON75983.1"/>
    <property type="molecule type" value="Genomic_DNA"/>
</dbReference>
<dbReference type="InterPro" id="IPR036116">
    <property type="entry name" value="FN3_sf"/>
</dbReference>
<dbReference type="SUPFAM" id="SSF49265">
    <property type="entry name" value="Fibronectin type III"/>
    <property type="match status" value="1"/>
</dbReference>
<dbReference type="PROSITE" id="PS50853">
    <property type="entry name" value="FN3"/>
    <property type="match status" value="1"/>
</dbReference>
<dbReference type="Gene3D" id="2.60.40.10">
    <property type="entry name" value="Immunoglobulins"/>
    <property type="match status" value="1"/>
</dbReference>
<dbReference type="InterPro" id="IPR011042">
    <property type="entry name" value="6-blade_b-propeller_TolB-like"/>
</dbReference>
<evidence type="ECO:0000259" key="2">
    <source>
        <dbReference type="PROSITE" id="PS50853"/>
    </source>
</evidence>
<dbReference type="PANTHER" id="PTHR36842">
    <property type="entry name" value="PROTEIN TOLB HOMOLOG"/>
    <property type="match status" value="1"/>
</dbReference>
<dbReference type="AlphaFoldDB" id="R7ZPJ4"/>
<keyword evidence="4" id="KW-1185">Reference proteome</keyword>
<dbReference type="STRING" id="1232681.ADIS_3571"/>
<dbReference type="OrthoDB" id="832127at2"/>
<dbReference type="InterPro" id="IPR011659">
    <property type="entry name" value="WD40"/>
</dbReference>
<evidence type="ECO:0000256" key="1">
    <source>
        <dbReference type="ARBA" id="ARBA00009820"/>
    </source>
</evidence>
<evidence type="ECO:0000313" key="4">
    <source>
        <dbReference type="Proteomes" id="UP000013909"/>
    </source>
</evidence>
<evidence type="ECO:0000313" key="3">
    <source>
        <dbReference type="EMBL" id="EON75983.1"/>
    </source>
</evidence>
<dbReference type="SUPFAM" id="SSF82171">
    <property type="entry name" value="DPP6 N-terminal domain-like"/>
    <property type="match status" value="1"/>
</dbReference>
<accession>R7ZPJ4</accession>
<name>R7ZPJ4_9BACT</name>
<comment type="caution">
    <text evidence="3">The sequence shown here is derived from an EMBL/GenBank/DDBJ whole genome shotgun (WGS) entry which is preliminary data.</text>
</comment>
<feature type="domain" description="Fibronectin type-III" evidence="2">
    <location>
        <begin position="34"/>
        <end position="135"/>
    </location>
</feature>
<dbReference type="Gene3D" id="2.120.10.30">
    <property type="entry name" value="TolB, C-terminal domain"/>
    <property type="match status" value="1"/>
</dbReference>
<gene>
    <name evidence="3" type="ORF">ADIS_3571</name>
</gene>
<sequence>MSQRILLLSMLFILSLHGCYVLDDPIPEGFSVEVPRLRSEVVDTHSVRLTWHSRLPCAGFNCPAWVQATFYDVLYRMLGEEPFEVVATLEPEMKSWVVSGLEDGRAYEFLVRARRAGQETFTNSVVSSPFSVGEISTVFVLPDASHVFTPVASPTGDVLAYVADYPINQGPNRPGQNIYLYDFQSGSHELVAASSFEPSWSASGDRLIYTTSRNLLAVGSPHYVPKHIEVYDRVLGTRHKVLEGNYRSSYPVFGDSEDSVYFFSDSLEQWVDGIWRLDRTSGERQLLLPRVEGDYVGNVMYRTLTFCPISGRLAYNRPVLHERSRRPVYDVVGFETRDSYQKDIWVASDGQDLLPAFSPFKEGWLAFISDRSGSNEVWLKQLDTGFTAQLTSFGEQFYIGFSGGNPSWGDDGKAIYVVGNNRNGDNEVKRVSVRGFW</sequence>
<protein>
    <recommendedName>
        <fullName evidence="2">Fibronectin type-III domain-containing protein</fullName>
    </recommendedName>
</protein>
<dbReference type="InterPro" id="IPR013783">
    <property type="entry name" value="Ig-like_fold"/>
</dbReference>
<dbReference type="CDD" id="cd00063">
    <property type="entry name" value="FN3"/>
    <property type="match status" value="1"/>
</dbReference>
<organism evidence="3 4">
    <name type="scientific">Lunatimonas lonarensis</name>
    <dbReference type="NCBI Taxonomy" id="1232681"/>
    <lineage>
        <taxon>Bacteria</taxon>
        <taxon>Pseudomonadati</taxon>
        <taxon>Bacteroidota</taxon>
        <taxon>Cytophagia</taxon>
        <taxon>Cytophagales</taxon>
        <taxon>Cyclobacteriaceae</taxon>
    </lineage>
</organism>
<dbReference type="RefSeq" id="WP_010855703.1">
    <property type="nucleotide sequence ID" value="NZ_AQHR01000091.1"/>
</dbReference>